<comment type="caution">
    <text evidence="2">The sequence shown here is derived from an EMBL/GenBank/DDBJ whole genome shotgun (WGS) entry which is preliminary data.</text>
</comment>
<dbReference type="EMBL" id="JACSQB010000018">
    <property type="protein sequence ID" value="MBD8045862.1"/>
    <property type="molecule type" value="Genomic_DNA"/>
</dbReference>
<gene>
    <name evidence="2" type="ORF">H9637_02200</name>
</gene>
<dbReference type="InterPro" id="IPR006675">
    <property type="entry name" value="HDIG_dom"/>
</dbReference>
<dbReference type="RefSeq" id="WP_191738833.1">
    <property type="nucleotide sequence ID" value="NZ_JACSQB010000018.1"/>
</dbReference>
<feature type="domain" description="HD-GYP" evidence="1">
    <location>
        <begin position="1"/>
        <end position="167"/>
    </location>
</feature>
<dbReference type="Gene3D" id="1.10.3210.10">
    <property type="entry name" value="Hypothetical protein af1432"/>
    <property type="match status" value="1"/>
</dbReference>
<dbReference type="NCBIfam" id="TIGR00277">
    <property type="entry name" value="HDIG"/>
    <property type="match status" value="1"/>
</dbReference>
<dbReference type="SMART" id="SM00471">
    <property type="entry name" value="HDc"/>
    <property type="match status" value="1"/>
</dbReference>
<dbReference type="PROSITE" id="PS51832">
    <property type="entry name" value="HD_GYP"/>
    <property type="match status" value="1"/>
</dbReference>
<dbReference type="SUPFAM" id="SSF109604">
    <property type="entry name" value="HD-domain/PDEase-like"/>
    <property type="match status" value="1"/>
</dbReference>
<dbReference type="Pfam" id="PF13487">
    <property type="entry name" value="HD_5"/>
    <property type="match status" value="1"/>
</dbReference>
<dbReference type="CDD" id="cd00077">
    <property type="entry name" value="HDc"/>
    <property type="match status" value="1"/>
</dbReference>
<accession>A0ABR8YNP5</accession>
<keyword evidence="3" id="KW-1185">Reference proteome</keyword>
<dbReference type="PANTHER" id="PTHR43155:SF2">
    <property type="entry name" value="CYCLIC DI-GMP PHOSPHODIESTERASE PA4108"/>
    <property type="match status" value="1"/>
</dbReference>
<reference evidence="2 3" key="1">
    <citation type="submission" date="2020-08" db="EMBL/GenBank/DDBJ databases">
        <title>A Genomic Blueprint of the Chicken Gut Microbiome.</title>
        <authorList>
            <person name="Gilroy R."/>
            <person name="Ravi A."/>
            <person name="Getino M."/>
            <person name="Pursley I."/>
            <person name="Horton D.L."/>
            <person name="Alikhan N.-F."/>
            <person name="Baker D."/>
            <person name="Gharbi K."/>
            <person name="Hall N."/>
            <person name="Watson M."/>
            <person name="Adriaenssens E.M."/>
            <person name="Foster-Nyarko E."/>
            <person name="Jarju S."/>
            <person name="Secka A."/>
            <person name="Antonio M."/>
            <person name="Oren A."/>
            <person name="Chaudhuri R."/>
            <person name="La Ragione R.M."/>
            <person name="Hildebrand F."/>
            <person name="Pallen M.J."/>
        </authorList>
    </citation>
    <scope>NUCLEOTIDE SEQUENCE [LARGE SCALE GENOMIC DNA]</scope>
    <source>
        <strain evidence="2 3">N37</strain>
    </source>
</reference>
<dbReference type="Proteomes" id="UP000627166">
    <property type="component" value="Unassembled WGS sequence"/>
</dbReference>
<dbReference type="PANTHER" id="PTHR43155">
    <property type="entry name" value="CYCLIC DI-GMP PHOSPHODIESTERASE PA4108-RELATED"/>
    <property type="match status" value="1"/>
</dbReference>
<evidence type="ECO:0000259" key="1">
    <source>
        <dbReference type="PROSITE" id="PS51832"/>
    </source>
</evidence>
<dbReference type="InterPro" id="IPR003607">
    <property type="entry name" value="HD/PDEase_dom"/>
</dbReference>
<name>A0ABR8YNP5_9CLOT</name>
<organism evidence="2 3">
    <name type="scientific">Clostridium faecium</name>
    <dbReference type="NCBI Taxonomy" id="2762223"/>
    <lineage>
        <taxon>Bacteria</taxon>
        <taxon>Bacillati</taxon>
        <taxon>Bacillota</taxon>
        <taxon>Clostridia</taxon>
        <taxon>Eubacteriales</taxon>
        <taxon>Clostridiaceae</taxon>
        <taxon>Clostridium</taxon>
    </lineage>
</organism>
<protein>
    <submittedName>
        <fullName evidence="2">HD domain-containing protein</fullName>
    </submittedName>
</protein>
<evidence type="ECO:0000313" key="2">
    <source>
        <dbReference type="EMBL" id="MBD8045862.1"/>
    </source>
</evidence>
<sequence>MKWIVEHQKATAKYSYIIGEEFNLSNEELSNLYIAAQLHDIGKSKIPSNILLKKDKLDNREMETIKHHVKYGAYILKRNNYNKKICDAVLYHHERVDGKGYLGIEDKDINILSKIIAIADAYDCMISERPYHRPKTKEEALNEIYINLGSQFDATLGKIFIKLMKKN</sequence>
<dbReference type="InterPro" id="IPR037522">
    <property type="entry name" value="HD_GYP_dom"/>
</dbReference>
<proteinExistence type="predicted"/>
<evidence type="ECO:0000313" key="3">
    <source>
        <dbReference type="Proteomes" id="UP000627166"/>
    </source>
</evidence>